<evidence type="ECO:0000313" key="2">
    <source>
        <dbReference type="EMBL" id="MCD1115609.1"/>
    </source>
</evidence>
<evidence type="ECO:0000313" key="3">
    <source>
        <dbReference type="Proteomes" id="UP001108025"/>
    </source>
</evidence>
<gene>
    <name evidence="2" type="ORF">LO744_01795</name>
</gene>
<dbReference type="RefSeq" id="WP_230666788.1">
    <property type="nucleotide sequence ID" value="NZ_JAJNAY010000001.1"/>
</dbReference>
<evidence type="ECO:0000256" key="1">
    <source>
        <dbReference type="SAM" id="MobiDB-lite"/>
    </source>
</evidence>
<feature type="region of interest" description="Disordered" evidence="1">
    <location>
        <begin position="1"/>
        <end position="21"/>
    </location>
</feature>
<accession>A0A9Q3V1Y8</accession>
<protein>
    <submittedName>
        <fullName evidence="2">Uncharacterized protein</fullName>
    </submittedName>
</protein>
<sequence length="116" mass="13321">MENKKAPHHHSIEQVKKNSKDTYFQDEKQRFLKFLERNTATCSMASKATGIPHKNLCRYKQMLFDEGLIVELFKTKCRVTGRPANYLTANPGFIATLKNRTHAGHRQPNTTEEGSN</sequence>
<dbReference type="Proteomes" id="UP001108025">
    <property type="component" value="Unassembled WGS sequence"/>
</dbReference>
<reference evidence="2" key="1">
    <citation type="submission" date="2021-11" db="EMBL/GenBank/DDBJ databases">
        <title>Description of novel Chryseobacterium species.</title>
        <authorList>
            <person name="Saticioglu I.B."/>
            <person name="Ay H."/>
            <person name="Altun S."/>
            <person name="Duman M."/>
        </authorList>
    </citation>
    <scope>NUCLEOTIDE SEQUENCE</scope>
    <source>
        <strain evidence="2">C-17</strain>
    </source>
</reference>
<proteinExistence type="predicted"/>
<dbReference type="EMBL" id="JAJNAY010000001">
    <property type="protein sequence ID" value="MCD1115609.1"/>
    <property type="molecule type" value="Genomic_DNA"/>
</dbReference>
<dbReference type="AlphaFoldDB" id="A0A9Q3V1Y8"/>
<comment type="caution">
    <text evidence="2">The sequence shown here is derived from an EMBL/GenBank/DDBJ whole genome shotgun (WGS) entry which is preliminary data.</text>
</comment>
<name>A0A9Q3V1Y8_9FLAO</name>
<keyword evidence="3" id="KW-1185">Reference proteome</keyword>
<organism evidence="2 3">
    <name type="scientific">Chryseobacterium turcicum</name>
    <dbReference type="NCBI Taxonomy" id="2898076"/>
    <lineage>
        <taxon>Bacteria</taxon>
        <taxon>Pseudomonadati</taxon>
        <taxon>Bacteroidota</taxon>
        <taxon>Flavobacteriia</taxon>
        <taxon>Flavobacteriales</taxon>
        <taxon>Weeksellaceae</taxon>
        <taxon>Chryseobacterium group</taxon>
        <taxon>Chryseobacterium</taxon>
    </lineage>
</organism>